<proteinExistence type="predicted"/>
<feature type="transmembrane region" description="Helical" evidence="1">
    <location>
        <begin position="34"/>
        <end position="52"/>
    </location>
</feature>
<dbReference type="Proteomes" id="UP000054549">
    <property type="component" value="Unassembled WGS sequence"/>
</dbReference>
<dbReference type="InParanoid" id="A0A0C2SBI7"/>
<evidence type="ECO:0000313" key="2">
    <source>
        <dbReference type="EMBL" id="KIL60210.1"/>
    </source>
</evidence>
<dbReference type="HOGENOM" id="CLU_143598_0_0_1"/>
<evidence type="ECO:0000313" key="3">
    <source>
        <dbReference type="Proteomes" id="UP000054549"/>
    </source>
</evidence>
<accession>A0A0C2SBI7</accession>
<feature type="transmembrane region" description="Helical" evidence="1">
    <location>
        <begin position="6"/>
        <end position="22"/>
    </location>
</feature>
<keyword evidence="1" id="KW-0812">Transmembrane</keyword>
<dbReference type="EMBL" id="KN818302">
    <property type="protein sequence ID" value="KIL60210.1"/>
    <property type="molecule type" value="Genomic_DNA"/>
</dbReference>
<evidence type="ECO:0000256" key="1">
    <source>
        <dbReference type="SAM" id="Phobius"/>
    </source>
</evidence>
<keyword evidence="1" id="KW-0472">Membrane</keyword>
<feature type="non-terminal residue" evidence="2">
    <location>
        <position position="130"/>
    </location>
</feature>
<keyword evidence="3" id="KW-1185">Reference proteome</keyword>
<name>A0A0C2SBI7_AMAMK</name>
<dbReference type="OrthoDB" id="3357408at2759"/>
<feature type="non-terminal residue" evidence="2">
    <location>
        <position position="1"/>
    </location>
</feature>
<keyword evidence="1" id="KW-1133">Transmembrane helix</keyword>
<gene>
    <name evidence="2" type="ORF">M378DRAFT_43527</name>
</gene>
<sequence length="130" mass="15061">LVQTSFYGLYITTFGVCLRWLLFADEGWKLRRPLDRPMLIVAVLIFVSHTMWLGANARLTMGYVRGVKFDLYYTYTVGAVTVRVSSCNLTIIYRCWKVCDGTNRSWLIAVFPAICWLGCLISFILVFYYN</sequence>
<feature type="transmembrane region" description="Helical" evidence="1">
    <location>
        <begin position="72"/>
        <end position="93"/>
    </location>
</feature>
<organism evidence="2 3">
    <name type="scientific">Amanita muscaria (strain Koide BX008)</name>
    <dbReference type="NCBI Taxonomy" id="946122"/>
    <lineage>
        <taxon>Eukaryota</taxon>
        <taxon>Fungi</taxon>
        <taxon>Dikarya</taxon>
        <taxon>Basidiomycota</taxon>
        <taxon>Agaricomycotina</taxon>
        <taxon>Agaricomycetes</taxon>
        <taxon>Agaricomycetidae</taxon>
        <taxon>Agaricales</taxon>
        <taxon>Pluteineae</taxon>
        <taxon>Amanitaceae</taxon>
        <taxon>Amanita</taxon>
    </lineage>
</organism>
<dbReference type="AlphaFoldDB" id="A0A0C2SBI7"/>
<reference evidence="2 3" key="1">
    <citation type="submission" date="2014-04" db="EMBL/GenBank/DDBJ databases">
        <title>Evolutionary Origins and Diversification of the Mycorrhizal Mutualists.</title>
        <authorList>
            <consortium name="DOE Joint Genome Institute"/>
            <consortium name="Mycorrhizal Genomics Consortium"/>
            <person name="Kohler A."/>
            <person name="Kuo A."/>
            <person name="Nagy L.G."/>
            <person name="Floudas D."/>
            <person name="Copeland A."/>
            <person name="Barry K.W."/>
            <person name="Cichocki N."/>
            <person name="Veneault-Fourrey C."/>
            <person name="LaButti K."/>
            <person name="Lindquist E.A."/>
            <person name="Lipzen A."/>
            <person name="Lundell T."/>
            <person name="Morin E."/>
            <person name="Murat C."/>
            <person name="Riley R."/>
            <person name="Ohm R."/>
            <person name="Sun H."/>
            <person name="Tunlid A."/>
            <person name="Henrissat B."/>
            <person name="Grigoriev I.V."/>
            <person name="Hibbett D.S."/>
            <person name="Martin F."/>
        </authorList>
    </citation>
    <scope>NUCLEOTIDE SEQUENCE [LARGE SCALE GENOMIC DNA]</scope>
    <source>
        <strain evidence="2 3">Koide BX008</strain>
    </source>
</reference>
<protein>
    <submittedName>
        <fullName evidence="2">Uncharacterized protein</fullName>
    </submittedName>
</protein>
<feature type="transmembrane region" description="Helical" evidence="1">
    <location>
        <begin position="105"/>
        <end position="129"/>
    </location>
</feature>